<protein>
    <submittedName>
        <fullName evidence="2">Uncharacterized protein</fullName>
    </submittedName>
</protein>
<keyword evidence="3" id="KW-1185">Reference proteome</keyword>
<feature type="compositionally biased region" description="Basic and acidic residues" evidence="1">
    <location>
        <begin position="101"/>
        <end position="119"/>
    </location>
</feature>
<name>A0A0E0B5V6_9ORYZ</name>
<dbReference type="Gramene" id="OGLUM09G18520.1">
    <property type="protein sequence ID" value="OGLUM09G18520.1"/>
    <property type="gene ID" value="OGLUM09G18520"/>
</dbReference>
<sequence length="119" mass="12049">MRAGGRGGTRAGSPAGSRPRGGSEGRSCRRAAGKGWRAAGREAACGRPGRSGAVGDSHSQIPLALSLSHQGPGALSAARWRHSPSSKQIGESRNGCTLGSEQKEGFGRVDAGEPTRGES</sequence>
<dbReference type="HOGENOM" id="CLU_2065167_0_0_1"/>
<evidence type="ECO:0000313" key="3">
    <source>
        <dbReference type="Proteomes" id="UP000026961"/>
    </source>
</evidence>
<reference evidence="2" key="1">
    <citation type="submission" date="2015-04" db="UniProtKB">
        <authorList>
            <consortium name="EnsemblPlants"/>
        </authorList>
    </citation>
    <scope>IDENTIFICATION</scope>
</reference>
<feature type="compositionally biased region" description="Polar residues" evidence="1">
    <location>
        <begin position="85"/>
        <end position="100"/>
    </location>
</feature>
<feature type="compositionally biased region" description="Gly residues" evidence="1">
    <location>
        <begin position="1"/>
        <end position="10"/>
    </location>
</feature>
<evidence type="ECO:0000256" key="1">
    <source>
        <dbReference type="SAM" id="MobiDB-lite"/>
    </source>
</evidence>
<organism evidence="2">
    <name type="scientific">Oryza glumipatula</name>
    <dbReference type="NCBI Taxonomy" id="40148"/>
    <lineage>
        <taxon>Eukaryota</taxon>
        <taxon>Viridiplantae</taxon>
        <taxon>Streptophyta</taxon>
        <taxon>Embryophyta</taxon>
        <taxon>Tracheophyta</taxon>
        <taxon>Spermatophyta</taxon>
        <taxon>Magnoliopsida</taxon>
        <taxon>Liliopsida</taxon>
        <taxon>Poales</taxon>
        <taxon>Poaceae</taxon>
        <taxon>BOP clade</taxon>
        <taxon>Oryzoideae</taxon>
        <taxon>Oryzeae</taxon>
        <taxon>Oryzinae</taxon>
        <taxon>Oryza</taxon>
    </lineage>
</organism>
<dbReference type="Proteomes" id="UP000026961">
    <property type="component" value="Chromosome 9"/>
</dbReference>
<reference evidence="2" key="2">
    <citation type="submission" date="2018-05" db="EMBL/GenBank/DDBJ databases">
        <title>OgluRS3 (Oryza glumaepatula Reference Sequence Version 3).</title>
        <authorList>
            <person name="Zhang J."/>
            <person name="Kudrna D."/>
            <person name="Lee S."/>
            <person name="Talag J."/>
            <person name="Welchert J."/>
            <person name="Wing R.A."/>
        </authorList>
    </citation>
    <scope>NUCLEOTIDE SEQUENCE [LARGE SCALE GENOMIC DNA]</scope>
</reference>
<feature type="region of interest" description="Disordered" evidence="1">
    <location>
        <begin position="1"/>
        <end position="119"/>
    </location>
</feature>
<dbReference type="AlphaFoldDB" id="A0A0E0B5V6"/>
<dbReference type="EnsemblPlants" id="OGLUM09G18520.1">
    <property type="protein sequence ID" value="OGLUM09G18520.1"/>
    <property type="gene ID" value="OGLUM09G18520"/>
</dbReference>
<proteinExistence type="predicted"/>
<accession>A0A0E0B5V6</accession>
<feature type="compositionally biased region" description="Low complexity" evidence="1">
    <location>
        <begin position="33"/>
        <end position="43"/>
    </location>
</feature>
<evidence type="ECO:0000313" key="2">
    <source>
        <dbReference type="EnsemblPlants" id="OGLUM09G18520.1"/>
    </source>
</evidence>
<feature type="compositionally biased region" description="Low complexity" evidence="1">
    <location>
        <begin position="11"/>
        <end position="20"/>
    </location>
</feature>